<evidence type="ECO:0000313" key="1">
    <source>
        <dbReference type="EMBL" id="PXX61519.1"/>
    </source>
</evidence>
<dbReference type="GO" id="GO:0016301">
    <property type="term" value="F:kinase activity"/>
    <property type="evidence" value="ECO:0007669"/>
    <property type="project" value="UniProtKB-KW"/>
</dbReference>
<proteinExistence type="predicted"/>
<evidence type="ECO:0000313" key="2">
    <source>
        <dbReference type="Proteomes" id="UP000247569"/>
    </source>
</evidence>
<dbReference type="GO" id="GO:0019748">
    <property type="term" value="P:secondary metabolic process"/>
    <property type="evidence" value="ECO:0007669"/>
    <property type="project" value="InterPro"/>
</dbReference>
<accession>A0A318JXN0</accession>
<dbReference type="InterPro" id="IPR006748">
    <property type="entry name" value="NH2Glyco/OHUrea_AB-resist_kin"/>
</dbReference>
<dbReference type="SUPFAM" id="SSF56112">
    <property type="entry name" value="Protein kinase-like (PK-like)"/>
    <property type="match status" value="1"/>
</dbReference>
<dbReference type="AlphaFoldDB" id="A0A318JXN0"/>
<organism evidence="1 2">
    <name type="scientific">Nocardia tenerifensis</name>
    <dbReference type="NCBI Taxonomy" id="228006"/>
    <lineage>
        <taxon>Bacteria</taxon>
        <taxon>Bacillati</taxon>
        <taxon>Actinomycetota</taxon>
        <taxon>Actinomycetes</taxon>
        <taxon>Mycobacteriales</taxon>
        <taxon>Nocardiaceae</taxon>
        <taxon>Nocardia</taxon>
    </lineage>
</organism>
<name>A0A318JXN0_9NOCA</name>
<reference evidence="1 2" key="1">
    <citation type="submission" date="2018-05" db="EMBL/GenBank/DDBJ databases">
        <title>Genomic Encyclopedia of Type Strains, Phase IV (KMG-IV): sequencing the most valuable type-strain genomes for metagenomic binning, comparative biology and taxonomic classification.</title>
        <authorList>
            <person name="Goeker M."/>
        </authorList>
    </citation>
    <scope>NUCLEOTIDE SEQUENCE [LARGE SCALE GENOMIC DNA]</scope>
    <source>
        <strain evidence="1 2">DSM 44704</strain>
    </source>
</reference>
<dbReference type="EMBL" id="QJKF01000008">
    <property type="protein sequence ID" value="PXX61519.1"/>
    <property type="molecule type" value="Genomic_DNA"/>
</dbReference>
<dbReference type="GO" id="GO:0016773">
    <property type="term" value="F:phosphotransferase activity, alcohol group as acceptor"/>
    <property type="evidence" value="ECO:0007669"/>
    <property type="project" value="InterPro"/>
</dbReference>
<gene>
    <name evidence="1" type="ORF">DFR70_10877</name>
</gene>
<keyword evidence="1" id="KW-0418">Kinase</keyword>
<dbReference type="Proteomes" id="UP000247569">
    <property type="component" value="Unassembled WGS sequence"/>
</dbReference>
<dbReference type="Pfam" id="PF04655">
    <property type="entry name" value="APH_6_hur"/>
    <property type="match status" value="1"/>
</dbReference>
<keyword evidence="2" id="KW-1185">Reference proteome</keyword>
<sequence>MLGGVTLVPEFFATRLADQEGAPARAWLDRLPDLVAEYADRWGLSLDGPSMHGYGGLVLPVRRADGVSAVLKLNYLTPETKDEPVALAAWQGDGAVLLYDSDAENGAMLLERLEAGRSLETEPIDDAVRITCELLRRLAIPVPQGITRDLRTEAEGWAEELPREWARLGEPFPRKMLDAAVEACTQLGPVADRLLVNEDLHFENVLAAQREPWLAIDPQPLAGDPEFTTLSLLWSRRTESALDDRFAAVVDIAGLDADRARAWTLVQCARNWLWFAEDDDCDDPGYPSVQAIGPWAMR</sequence>
<protein>
    <submittedName>
        <fullName evidence="1">Streptomycin 6-kinase</fullName>
    </submittedName>
</protein>
<dbReference type="InterPro" id="IPR011009">
    <property type="entry name" value="Kinase-like_dom_sf"/>
</dbReference>
<comment type="caution">
    <text evidence="1">The sequence shown here is derived from an EMBL/GenBank/DDBJ whole genome shotgun (WGS) entry which is preliminary data.</text>
</comment>
<keyword evidence="1" id="KW-0808">Transferase</keyword>